<dbReference type="OrthoDB" id="7861976at2"/>
<gene>
    <name evidence="1" type="ordered locus">RD1_0153</name>
</gene>
<organism evidence="1 2">
    <name type="scientific">Roseobacter denitrificans (strain ATCC 33942 / OCh 114)</name>
    <name type="common">Erythrobacter sp. (strain OCh 114)</name>
    <name type="synonym">Roseobacter denitrificans</name>
    <dbReference type="NCBI Taxonomy" id="375451"/>
    <lineage>
        <taxon>Bacteria</taxon>
        <taxon>Pseudomonadati</taxon>
        <taxon>Pseudomonadota</taxon>
        <taxon>Alphaproteobacteria</taxon>
        <taxon>Rhodobacterales</taxon>
        <taxon>Roseobacteraceae</taxon>
        <taxon>Roseobacter</taxon>
    </lineage>
</organism>
<dbReference type="STRING" id="375451.RD1_0153"/>
<evidence type="ECO:0008006" key="3">
    <source>
        <dbReference type="Google" id="ProtNLM"/>
    </source>
</evidence>
<dbReference type="eggNOG" id="ENOG5031CFP">
    <property type="taxonomic scope" value="Bacteria"/>
</dbReference>
<dbReference type="RefSeq" id="WP_011566508.1">
    <property type="nucleotide sequence ID" value="NC_008209.1"/>
</dbReference>
<proteinExistence type="predicted"/>
<dbReference type="Proteomes" id="UP000007029">
    <property type="component" value="Chromosome"/>
</dbReference>
<sequence length="131" mass="15126">MSKQQLQTIQQVFELKFKKKQGAFLAVLQQEQQLRAQLKKLDTQLRNSQMDQHQNMQAIGADVIWQSWVERSKKSLNLELAQVLAQKETLLVNVKKDYGRLLVSRELYSTLKNTERTQTQARLLAAAIKGS</sequence>
<dbReference type="HOGENOM" id="CLU_154617_0_0_5"/>
<dbReference type="AlphaFoldDB" id="Q16DQ7"/>
<evidence type="ECO:0000313" key="1">
    <source>
        <dbReference type="EMBL" id="ABG29886.1"/>
    </source>
</evidence>
<dbReference type="KEGG" id="rde:RD1_0153"/>
<keyword evidence="2" id="KW-1185">Reference proteome</keyword>
<protein>
    <recommendedName>
        <fullName evidence="3">Flagellar FliJ protein</fullName>
    </recommendedName>
</protein>
<name>Q16DQ7_ROSDO</name>
<evidence type="ECO:0000313" key="2">
    <source>
        <dbReference type="Proteomes" id="UP000007029"/>
    </source>
</evidence>
<reference evidence="1 2" key="1">
    <citation type="journal article" date="2007" name="J. Bacteriol.">
        <title>The complete genome sequence of Roseobacter denitrificans reveals a mixotrophic rather than photosynthetic metabolism.</title>
        <authorList>
            <person name="Swingley W.D."/>
            <person name="Sadekar S."/>
            <person name="Mastrian S.D."/>
            <person name="Matthies H.J."/>
            <person name="Hao J."/>
            <person name="Ramos H."/>
            <person name="Acharya C.R."/>
            <person name="Conrad A.L."/>
            <person name="Taylor H.L."/>
            <person name="Dejesa L.C."/>
            <person name="Shah M.K."/>
            <person name="O'huallachain M.E."/>
            <person name="Lince M.T."/>
            <person name="Blankenship R.E."/>
            <person name="Beatty J.T."/>
            <person name="Touchman J.W."/>
        </authorList>
    </citation>
    <scope>NUCLEOTIDE SEQUENCE [LARGE SCALE GENOMIC DNA]</scope>
    <source>
        <strain evidence="2">ATCC 33942 / OCh 114</strain>
    </source>
</reference>
<accession>Q16DQ7</accession>
<dbReference type="EMBL" id="CP000362">
    <property type="protein sequence ID" value="ABG29886.1"/>
    <property type="molecule type" value="Genomic_DNA"/>
</dbReference>